<proteinExistence type="predicted"/>
<evidence type="ECO:0000313" key="2">
    <source>
        <dbReference type="EMBL" id="KAG6970509.1"/>
    </source>
</evidence>
<sequence>MIAEFLYRSAMYLGHPQGDTLWLPDFREDKRFSGNTGRTESVEPNDHTSVMSALGTSSHCIGKTAAYRVQSQDSHGKHRFRGALSGWLHKHRRQHSKDSNNALKEEPVSNKHDDVDGEEERAPARFVTS</sequence>
<feature type="region of interest" description="Disordered" evidence="1">
    <location>
        <begin position="69"/>
        <end position="129"/>
    </location>
</feature>
<accession>A0A8T1UV12</accession>
<organism evidence="2 3">
    <name type="scientific">Phytophthora cactorum</name>
    <dbReference type="NCBI Taxonomy" id="29920"/>
    <lineage>
        <taxon>Eukaryota</taxon>
        <taxon>Sar</taxon>
        <taxon>Stramenopiles</taxon>
        <taxon>Oomycota</taxon>
        <taxon>Peronosporomycetes</taxon>
        <taxon>Peronosporales</taxon>
        <taxon>Peronosporaceae</taxon>
        <taxon>Phytophthora</taxon>
    </lineage>
</organism>
<dbReference type="OrthoDB" id="10424145at2759"/>
<evidence type="ECO:0000256" key="1">
    <source>
        <dbReference type="SAM" id="MobiDB-lite"/>
    </source>
</evidence>
<comment type="caution">
    <text evidence="2">The sequence shown here is derived from an EMBL/GenBank/DDBJ whole genome shotgun (WGS) entry which is preliminary data.</text>
</comment>
<name>A0A8T1UV12_9STRA</name>
<evidence type="ECO:0000313" key="3">
    <source>
        <dbReference type="Proteomes" id="UP000688947"/>
    </source>
</evidence>
<dbReference type="VEuPathDB" id="FungiDB:PC110_g12359"/>
<reference evidence="2" key="1">
    <citation type="submission" date="2021-01" db="EMBL/GenBank/DDBJ databases">
        <title>Phytophthora aleatoria, a newly-described species from Pinus radiata is distinct from Phytophthora cactorum isolates based on comparative genomics.</title>
        <authorList>
            <person name="Mcdougal R."/>
            <person name="Panda P."/>
            <person name="Williams N."/>
            <person name="Studholme D.J."/>
        </authorList>
    </citation>
    <scope>NUCLEOTIDE SEQUENCE</scope>
    <source>
        <strain evidence="2">NZFS 3830</strain>
    </source>
</reference>
<feature type="region of interest" description="Disordered" evidence="1">
    <location>
        <begin position="29"/>
        <end position="50"/>
    </location>
</feature>
<dbReference type="AlphaFoldDB" id="A0A8T1UV12"/>
<dbReference type="Proteomes" id="UP000688947">
    <property type="component" value="Unassembled WGS sequence"/>
</dbReference>
<protein>
    <submittedName>
        <fullName evidence="2">Uncharacterized protein</fullName>
    </submittedName>
</protein>
<feature type="compositionally biased region" description="Basic and acidic residues" evidence="1">
    <location>
        <begin position="103"/>
        <end position="114"/>
    </location>
</feature>
<dbReference type="EMBL" id="JAENGZ010000072">
    <property type="protein sequence ID" value="KAG6970509.1"/>
    <property type="molecule type" value="Genomic_DNA"/>
</dbReference>
<gene>
    <name evidence="2" type="ORF">JG687_00002610</name>
</gene>